<name>A0A2T0B136_9CLOT</name>
<accession>A0A2T0B136</accession>
<dbReference type="Proteomes" id="UP000239706">
    <property type="component" value="Unassembled WGS sequence"/>
</dbReference>
<protein>
    <submittedName>
        <fullName evidence="2">Soluble lytic murein transglycosylase</fullName>
        <ecNumber evidence="2">4.2.2.-</ecNumber>
    </submittedName>
</protein>
<dbReference type="Gene3D" id="1.10.530.10">
    <property type="match status" value="1"/>
</dbReference>
<gene>
    <name evidence="2" type="primary">slt_2</name>
    <name evidence="2" type="ORF">CLLI_24870</name>
</gene>
<dbReference type="PANTHER" id="PTHR37423:SF2">
    <property type="entry name" value="MEMBRANE-BOUND LYTIC MUREIN TRANSGLYCOSYLASE C"/>
    <property type="match status" value="1"/>
</dbReference>
<dbReference type="CDD" id="cd16896">
    <property type="entry name" value="LT_Slt70-like"/>
    <property type="match status" value="1"/>
</dbReference>
<dbReference type="InterPro" id="IPR023346">
    <property type="entry name" value="Lysozyme-like_dom_sf"/>
</dbReference>
<keyword evidence="3" id="KW-1185">Reference proteome</keyword>
<dbReference type="GO" id="GO:0016829">
    <property type="term" value="F:lyase activity"/>
    <property type="evidence" value="ECO:0007669"/>
    <property type="project" value="UniProtKB-KW"/>
</dbReference>
<dbReference type="PANTHER" id="PTHR37423">
    <property type="entry name" value="SOLUBLE LYTIC MUREIN TRANSGLYCOSYLASE-RELATED"/>
    <property type="match status" value="1"/>
</dbReference>
<dbReference type="AlphaFoldDB" id="A0A2T0B136"/>
<dbReference type="RefSeq" id="WP_207655110.1">
    <property type="nucleotide sequence ID" value="NZ_PVXO01000066.1"/>
</dbReference>
<keyword evidence="2" id="KW-0456">Lyase</keyword>
<dbReference type="EMBL" id="PVXO01000066">
    <property type="protein sequence ID" value="PRR77315.1"/>
    <property type="molecule type" value="Genomic_DNA"/>
</dbReference>
<reference evidence="2 3" key="1">
    <citation type="submission" date="2018-03" db="EMBL/GenBank/DDBJ databases">
        <title>Genome sequence of Clostridium liquoris DSM 100320.</title>
        <authorList>
            <person name="Poehlein A."/>
            <person name="Daniel R."/>
        </authorList>
    </citation>
    <scope>NUCLEOTIDE SEQUENCE [LARGE SCALE GENOMIC DNA]</scope>
    <source>
        <strain evidence="2 3">DSM 100320</strain>
    </source>
</reference>
<comment type="caution">
    <text evidence="2">The sequence shown here is derived from an EMBL/GenBank/DDBJ whole genome shotgun (WGS) entry which is preliminary data.</text>
</comment>
<sequence length="182" mass="21405">MKKLLKIIIFVLVITAIYNGVPKVLRMIYPMKYSQNIYTYSKKYDLDPYLVASIIKAESNFNVNAVSNRNAYGLMQITSSTGNWIAEQMELKDYDVDKLFQPEYNILMGCWYLNDLKKEFNNNIDLVLAAYNGGRGNVQKWLNDNDHSKDGKSLHYIPFKETDKYVKRVKVNYNIYRYLYSK</sequence>
<organism evidence="2 3">
    <name type="scientific">Clostridium liquoris</name>
    <dbReference type="NCBI Taxonomy" id="1289519"/>
    <lineage>
        <taxon>Bacteria</taxon>
        <taxon>Bacillati</taxon>
        <taxon>Bacillota</taxon>
        <taxon>Clostridia</taxon>
        <taxon>Eubacteriales</taxon>
        <taxon>Clostridiaceae</taxon>
        <taxon>Clostridium</taxon>
    </lineage>
</organism>
<evidence type="ECO:0000259" key="1">
    <source>
        <dbReference type="Pfam" id="PF01464"/>
    </source>
</evidence>
<evidence type="ECO:0000313" key="2">
    <source>
        <dbReference type="EMBL" id="PRR77315.1"/>
    </source>
</evidence>
<dbReference type="EC" id="4.2.2.-" evidence="2"/>
<dbReference type="Pfam" id="PF01464">
    <property type="entry name" value="SLT"/>
    <property type="match status" value="1"/>
</dbReference>
<feature type="domain" description="Transglycosylase SLT" evidence="1">
    <location>
        <begin position="37"/>
        <end position="150"/>
    </location>
</feature>
<dbReference type="InterPro" id="IPR008258">
    <property type="entry name" value="Transglycosylase_SLT_dom_1"/>
</dbReference>
<proteinExistence type="predicted"/>
<evidence type="ECO:0000313" key="3">
    <source>
        <dbReference type="Proteomes" id="UP000239706"/>
    </source>
</evidence>
<dbReference type="SUPFAM" id="SSF53955">
    <property type="entry name" value="Lysozyme-like"/>
    <property type="match status" value="1"/>
</dbReference>